<dbReference type="Proteomes" id="UP000233837">
    <property type="component" value="Unassembled WGS sequence"/>
</dbReference>
<feature type="domain" description="Dof-type" evidence="11">
    <location>
        <begin position="33"/>
        <end position="87"/>
    </location>
</feature>
<evidence type="ECO:0000256" key="6">
    <source>
        <dbReference type="ARBA" id="ARBA00023163"/>
    </source>
</evidence>
<dbReference type="InterPro" id="IPR003851">
    <property type="entry name" value="Znf_Dof"/>
</dbReference>
<evidence type="ECO:0000313" key="13">
    <source>
        <dbReference type="Proteomes" id="UP000233837"/>
    </source>
</evidence>
<evidence type="ECO:0000256" key="8">
    <source>
        <dbReference type="PROSITE-ProRule" id="PRU00071"/>
    </source>
</evidence>
<reference evidence="12 13" key="2">
    <citation type="journal article" date="2017" name="Nature">
        <title>The Apostasia genome and the evolution of orchids.</title>
        <authorList>
            <person name="Zhang G.Q."/>
            <person name="Liu K.W."/>
            <person name="Li Z."/>
            <person name="Lohaus R."/>
            <person name="Hsiao Y.Y."/>
            <person name="Niu S.C."/>
            <person name="Wang J.Y."/>
            <person name="Lin Y.C."/>
            <person name="Xu Q."/>
            <person name="Chen L.J."/>
            <person name="Yoshida K."/>
            <person name="Fujiwara S."/>
            <person name="Wang Z.W."/>
            <person name="Zhang Y.Q."/>
            <person name="Mitsuda N."/>
            <person name="Wang M."/>
            <person name="Liu G.H."/>
            <person name="Pecoraro L."/>
            <person name="Huang H.X."/>
            <person name="Xiao X.J."/>
            <person name="Lin M."/>
            <person name="Wu X.Y."/>
            <person name="Wu W.L."/>
            <person name="Chen Y.Y."/>
            <person name="Chang S.B."/>
            <person name="Sakamoto S."/>
            <person name="Ohme-Takagi M."/>
            <person name="Yagi M."/>
            <person name="Zeng S.J."/>
            <person name="Shen C.Y."/>
            <person name="Yeh C.M."/>
            <person name="Luo Y.B."/>
            <person name="Tsai W.C."/>
            <person name="Van de Peer Y."/>
            <person name="Liu Z.J."/>
        </authorList>
    </citation>
    <scope>NUCLEOTIDE SEQUENCE [LARGE SCALE GENOMIC DNA]</scope>
    <source>
        <tissue evidence="12">The whole plant</tissue>
    </source>
</reference>
<evidence type="ECO:0000256" key="4">
    <source>
        <dbReference type="ARBA" id="ARBA00023015"/>
    </source>
</evidence>
<dbReference type="PANTHER" id="PTHR31992">
    <property type="entry name" value="DOF ZINC FINGER PROTEIN DOF1.4-RELATED"/>
    <property type="match status" value="1"/>
</dbReference>
<dbReference type="GO" id="GO:0003700">
    <property type="term" value="F:DNA-binding transcription factor activity"/>
    <property type="evidence" value="ECO:0007669"/>
    <property type="project" value="UniProtKB-UniRule"/>
</dbReference>
<feature type="compositionally biased region" description="Low complexity" evidence="10">
    <location>
        <begin position="90"/>
        <end position="101"/>
    </location>
</feature>
<dbReference type="AlphaFoldDB" id="A0A2I0VN67"/>
<proteinExistence type="predicted"/>
<keyword evidence="5 8" id="KW-0238">DNA-binding</keyword>
<organism evidence="12 13">
    <name type="scientific">Dendrobium catenatum</name>
    <dbReference type="NCBI Taxonomy" id="906689"/>
    <lineage>
        <taxon>Eukaryota</taxon>
        <taxon>Viridiplantae</taxon>
        <taxon>Streptophyta</taxon>
        <taxon>Embryophyta</taxon>
        <taxon>Tracheophyta</taxon>
        <taxon>Spermatophyta</taxon>
        <taxon>Magnoliopsida</taxon>
        <taxon>Liliopsida</taxon>
        <taxon>Asparagales</taxon>
        <taxon>Orchidaceae</taxon>
        <taxon>Epidendroideae</taxon>
        <taxon>Malaxideae</taxon>
        <taxon>Dendrobiinae</taxon>
        <taxon>Dendrobium</taxon>
    </lineage>
</organism>
<protein>
    <recommendedName>
        <fullName evidence="9">Dof zinc finger protein</fullName>
    </recommendedName>
</protein>
<keyword evidence="13" id="KW-1185">Reference proteome</keyword>
<dbReference type="PANTHER" id="PTHR31992:SF313">
    <property type="entry name" value="DOF ZINC FINGER PROTEIN DOF5.7"/>
    <property type="match status" value="1"/>
</dbReference>
<evidence type="ECO:0000256" key="3">
    <source>
        <dbReference type="ARBA" id="ARBA00022833"/>
    </source>
</evidence>
<dbReference type="PROSITE" id="PS50884">
    <property type="entry name" value="ZF_DOF_2"/>
    <property type="match status" value="1"/>
</dbReference>
<evidence type="ECO:0000256" key="7">
    <source>
        <dbReference type="ARBA" id="ARBA00023242"/>
    </source>
</evidence>
<reference evidence="12 13" key="1">
    <citation type="journal article" date="2016" name="Sci. Rep.">
        <title>The Dendrobium catenatum Lindl. genome sequence provides insights into polysaccharide synthase, floral development and adaptive evolution.</title>
        <authorList>
            <person name="Zhang G.Q."/>
            <person name="Xu Q."/>
            <person name="Bian C."/>
            <person name="Tsai W.C."/>
            <person name="Yeh C.M."/>
            <person name="Liu K.W."/>
            <person name="Yoshida K."/>
            <person name="Zhang L.S."/>
            <person name="Chang S.B."/>
            <person name="Chen F."/>
            <person name="Shi Y."/>
            <person name="Su Y.Y."/>
            <person name="Zhang Y.Q."/>
            <person name="Chen L.J."/>
            <person name="Yin Y."/>
            <person name="Lin M."/>
            <person name="Huang H."/>
            <person name="Deng H."/>
            <person name="Wang Z.W."/>
            <person name="Zhu S.L."/>
            <person name="Zhao X."/>
            <person name="Deng C."/>
            <person name="Niu S.C."/>
            <person name="Huang J."/>
            <person name="Wang M."/>
            <person name="Liu G.H."/>
            <person name="Yang H.J."/>
            <person name="Xiao X.J."/>
            <person name="Hsiao Y.Y."/>
            <person name="Wu W.L."/>
            <person name="Chen Y.Y."/>
            <person name="Mitsuda N."/>
            <person name="Ohme-Takagi M."/>
            <person name="Luo Y.B."/>
            <person name="Van de Peer Y."/>
            <person name="Liu Z.J."/>
        </authorList>
    </citation>
    <scope>NUCLEOTIDE SEQUENCE [LARGE SCALE GENOMIC DNA]</scope>
    <source>
        <tissue evidence="12">The whole plant</tissue>
    </source>
</reference>
<evidence type="ECO:0000256" key="9">
    <source>
        <dbReference type="RuleBase" id="RU369094"/>
    </source>
</evidence>
<dbReference type="PROSITE" id="PS01361">
    <property type="entry name" value="ZF_DOF_1"/>
    <property type="match status" value="1"/>
</dbReference>
<evidence type="ECO:0000256" key="1">
    <source>
        <dbReference type="ARBA" id="ARBA00022723"/>
    </source>
</evidence>
<dbReference type="InterPro" id="IPR045174">
    <property type="entry name" value="Dof"/>
</dbReference>
<evidence type="ECO:0000256" key="10">
    <source>
        <dbReference type="SAM" id="MobiDB-lite"/>
    </source>
</evidence>
<keyword evidence="7 8" id="KW-0539">Nucleus</keyword>
<accession>A0A2I0VN67</accession>
<keyword evidence="1 9" id="KW-0479">Metal-binding</keyword>
<dbReference type="GO" id="GO:0005634">
    <property type="term" value="C:nucleus"/>
    <property type="evidence" value="ECO:0007669"/>
    <property type="project" value="UniProtKB-SubCell"/>
</dbReference>
<keyword evidence="4 9" id="KW-0805">Transcription regulation</keyword>
<comment type="function">
    <text evidence="9">Transcription factor that binds specifically to a 5'-AA[AG]G-3' consensus core sequence.</text>
</comment>
<keyword evidence="2 8" id="KW-0863">Zinc-finger</keyword>
<keyword evidence="3 9" id="KW-0862">Zinc</keyword>
<dbReference type="EMBL" id="KZ503394">
    <property type="protein sequence ID" value="PKU64849.1"/>
    <property type="molecule type" value="Genomic_DNA"/>
</dbReference>
<evidence type="ECO:0000259" key="11">
    <source>
        <dbReference type="PROSITE" id="PS50884"/>
    </source>
</evidence>
<evidence type="ECO:0000256" key="5">
    <source>
        <dbReference type="ARBA" id="ARBA00023125"/>
    </source>
</evidence>
<name>A0A2I0VN67_9ASPA</name>
<dbReference type="GO" id="GO:0008270">
    <property type="term" value="F:zinc ion binding"/>
    <property type="evidence" value="ECO:0007669"/>
    <property type="project" value="UniProtKB-KW"/>
</dbReference>
<gene>
    <name evidence="12" type="primary">DOF5.7</name>
    <name evidence="12" type="ORF">MA16_Dca020928</name>
</gene>
<evidence type="ECO:0000256" key="2">
    <source>
        <dbReference type="ARBA" id="ARBA00022771"/>
    </source>
</evidence>
<feature type="region of interest" description="Disordered" evidence="10">
    <location>
        <begin position="78"/>
        <end position="108"/>
    </location>
</feature>
<dbReference type="Pfam" id="PF02701">
    <property type="entry name" value="Zn_ribbon_Dof"/>
    <property type="match status" value="1"/>
</dbReference>
<comment type="subcellular location">
    <subcellularLocation>
        <location evidence="8 9">Nucleus</location>
    </subcellularLocation>
</comment>
<dbReference type="GO" id="GO:0003677">
    <property type="term" value="F:DNA binding"/>
    <property type="evidence" value="ECO:0007669"/>
    <property type="project" value="UniProtKB-UniRule"/>
</dbReference>
<evidence type="ECO:0000313" key="12">
    <source>
        <dbReference type="EMBL" id="PKU64849.1"/>
    </source>
</evidence>
<keyword evidence="6 9" id="KW-0804">Transcription</keyword>
<sequence length="275" mass="29260">MASDSKAAATKSSGCGGGGTGASAGLRLPEQGLKCPRCDSPNTKFCYYNNYSLTQPRHFCKSCRRYWTKGGALRNVPVGGGCRKNRKSKSSSSSASSSSSSLLPLNPEPGKALTQTAMDLFLPFSYGANTAASMAGFSYNGRNSNYGSIASSIESLSSINQDLHWRLQQQRMQFLFGGELAQKDNIVSFMNSQVVEPNCFGMAENNKGEIFGDSSGANGSRKGSETGTAWFLDGSFAMPAPSPINTDVDMNNPNSVSDWNGISGWSDVHNFTALP</sequence>